<gene>
    <name evidence="1" type="ORF">GM655_15815</name>
</gene>
<comment type="caution">
    <text evidence="1">The sequence shown here is derived from an EMBL/GenBank/DDBJ whole genome shotgun (WGS) entry which is preliminary data.</text>
</comment>
<protein>
    <submittedName>
        <fullName evidence="1">Uncharacterized protein</fullName>
    </submittedName>
</protein>
<organism evidence="1 2">
    <name type="scientific">Pseudoduganella danionis</name>
    <dbReference type="NCBI Taxonomy" id="1890295"/>
    <lineage>
        <taxon>Bacteria</taxon>
        <taxon>Pseudomonadati</taxon>
        <taxon>Pseudomonadota</taxon>
        <taxon>Betaproteobacteria</taxon>
        <taxon>Burkholderiales</taxon>
        <taxon>Oxalobacteraceae</taxon>
        <taxon>Telluria group</taxon>
        <taxon>Pseudoduganella</taxon>
    </lineage>
</organism>
<evidence type="ECO:0000313" key="1">
    <source>
        <dbReference type="EMBL" id="MTW34275.1"/>
    </source>
</evidence>
<keyword evidence="2" id="KW-1185">Reference proteome</keyword>
<dbReference type="Proteomes" id="UP000735592">
    <property type="component" value="Unassembled WGS sequence"/>
</dbReference>
<dbReference type="EMBL" id="WNKW01000004">
    <property type="protein sequence ID" value="MTW34275.1"/>
    <property type="molecule type" value="Genomic_DNA"/>
</dbReference>
<reference evidence="1 2" key="1">
    <citation type="submission" date="2019-11" db="EMBL/GenBank/DDBJ databases">
        <title>Type strains purchased from KCTC, JCM and DSMZ.</title>
        <authorList>
            <person name="Lu H."/>
        </authorList>
    </citation>
    <scope>NUCLEOTIDE SEQUENCE [LARGE SCALE GENOMIC DNA]</scope>
    <source>
        <strain evidence="1 2">DSM 103461</strain>
    </source>
</reference>
<sequence length="77" mass="8580">MNKAFMFPTKMSMNGSIVVFAQAIKVAPEDLHQTRNVKKQALDWAVASEREILPTYRMAAIAKDAEGSRALIEFVPV</sequence>
<proteinExistence type="predicted"/>
<dbReference type="RefSeq" id="WP_155435636.1">
    <property type="nucleotide sequence ID" value="NZ_JBHLXK010000002.1"/>
</dbReference>
<name>A0ABW9SQZ1_9BURK</name>
<evidence type="ECO:0000313" key="2">
    <source>
        <dbReference type="Proteomes" id="UP000735592"/>
    </source>
</evidence>
<accession>A0ABW9SQZ1</accession>